<evidence type="ECO:0000313" key="10">
    <source>
        <dbReference type="Proteomes" id="UP000824238"/>
    </source>
</evidence>
<dbReference type="PANTHER" id="PTHR30134:SF2">
    <property type="entry name" value="HYDROGENASE MATURATION FACTOR HYPB"/>
    <property type="match status" value="1"/>
</dbReference>
<dbReference type="GO" id="GO:0051604">
    <property type="term" value="P:protein maturation"/>
    <property type="evidence" value="ECO:0007669"/>
    <property type="project" value="InterPro"/>
</dbReference>
<dbReference type="GO" id="GO:0016151">
    <property type="term" value="F:nickel cation binding"/>
    <property type="evidence" value="ECO:0007669"/>
    <property type="project" value="InterPro"/>
</dbReference>
<dbReference type="Proteomes" id="UP000824238">
    <property type="component" value="Unassembled WGS sequence"/>
</dbReference>
<gene>
    <name evidence="9" type="primary">hypB</name>
    <name evidence="9" type="ORF">IAD36_03180</name>
</gene>
<dbReference type="AlphaFoldDB" id="A0A9D1IYR2"/>
<keyword evidence="2" id="KW-0533">Nickel</keyword>
<evidence type="ECO:0000256" key="4">
    <source>
        <dbReference type="ARBA" id="ARBA00022741"/>
    </source>
</evidence>
<dbReference type="EMBL" id="DVHH01000080">
    <property type="protein sequence ID" value="HIR54592.1"/>
    <property type="molecule type" value="Genomic_DNA"/>
</dbReference>
<dbReference type="InterPro" id="IPR004392">
    <property type="entry name" value="Hyd_mat_HypB"/>
</dbReference>
<sequence>MLRTIEIKQSVFADNNREADSLRAELKGKGLFLLNLMSSPGSGKTTTLVRTIEALRDELRIGIMEADIDSDVDAHTVQNAGAKAVQLHTGGMCHLTADMTRQGLEALGTEDVDIAILENVGNLVCPAEFDTGASKSAMILSVPEGDDKPLKYPLMFTVCDCLIVNKIDVLPYFDFDFDAMCERAKKLNPNIEIIPISAKTGEGVEKWADWLRAQVKAWKGE</sequence>
<dbReference type="GO" id="GO:0005525">
    <property type="term" value="F:GTP binding"/>
    <property type="evidence" value="ECO:0007669"/>
    <property type="project" value="UniProtKB-KW"/>
</dbReference>
<dbReference type="CDD" id="cd05390">
    <property type="entry name" value="HypB"/>
    <property type="match status" value="1"/>
</dbReference>
<dbReference type="InterPro" id="IPR027417">
    <property type="entry name" value="P-loop_NTPase"/>
</dbReference>
<evidence type="ECO:0000256" key="7">
    <source>
        <dbReference type="ARBA" id="ARBA00023134"/>
    </source>
</evidence>
<keyword evidence="4" id="KW-0547">Nucleotide-binding</keyword>
<reference evidence="9" key="1">
    <citation type="submission" date="2020-10" db="EMBL/GenBank/DDBJ databases">
        <authorList>
            <person name="Gilroy R."/>
        </authorList>
    </citation>
    <scope>NUCLEOTIDE SEQUENCE</scope>
    <source>
        <strain evidence="9">ChiGjej3B3-7149</strain>
    </source>
</reference>
<evidence type="ECO:0000256" key="6">
    <source>
        <dbReference type="ARBA" id="ARBA00022833"/>
    </source>
</evidence>
<organism evidence="9 10">
    <name type="scientific">Candidatus Scatomorpha intestinigallinarum</name>
    <dbReference type="NCBI Taxonomy" id="2840923"/>
    <lineage>
        <taxon>Bacteria</taxon>
        <taxon>Bacillati</taxon>
        <taxon>Bacillota</taxon>
        <taxon>Clostridia</taxon>
        <taxon>Eubacteriales</taxon>
        <taxon>Candidatus Scatomorpha</taxon>
    </lineage>
</organism>
<dbReference type="Gene3D" id="3.40.50.300">
    <property type="entry name" value="P-loop containing nucleotide triphosphate hydrolases"/>
    <property type="match status" value="1"/>
</dbReference>
<keyword evidence="7" id="KW-0342">GTP-binding</keyword>
<proteinExistence type="inferred from homology"/>
<dbReference type="SUPFAM" id="SSF52540">
    <property type="entry name" value="P-loop containing nucleoside triphosphate hydrolases"/>
    <property type="match status" value="1"/>
</dbReference>
<dbReference type="GO" id="GO:0003924">
    <property type="term" value="F:GTPase activity"/>
    <property type="evidence" value="ECO:0007669"/>
    <property type="project" value="InterPro"/>
</dbReference>
<dbReference type="NCBIfam" id="TIGR00073">
    <property type="entry name" value="hypB"/>
    <property type="match status" value="1"/>
</dbReference>
<evidence type="ECO:0000313" key="9">
    <source>
        <dbReference type="EMBL" id="HIR54592.1"/>
    </source>
</evidence>
<evidence type="ECO:0000259" key="8">
    <source>
        <dbReference type="Pfam" id="PF02492"/>
    </source>
</evidence>
<evidence type="ECO:0000256" key="1">
    <source>
        <dbReference type="ARBA" id="ARBA00006211"/>
    </source>
</evidence>
<evidence type="ECO:0000256" key="5">
    <source>
        <dbReference type="ARBA" id="ARBA00022801"/>
    </source>
</evidence>
<evidence type="ECO:0000256" key="2">
    <source>
        <dbReference type="ARBA" id="ARBA00022596"/>
    </source>
</evidence>
<dbReference type="PIRSF" id="PIRSF005624">
    <property type="entry name" value="Ni-bind_GTPase"/>
    <property type="match status" value="1"/>
</dbReference>
<feature type="domain" description="CobW/HypB/UreG nucleotide-binding" evidence="8">
    <location>
        <begin position="36"/>
        <end position="194"/>
    </location>
</feature>
<dbReference type="PANTHER" id="PTHR30134">
    <property type="entry name" value="HYDROGENASE PROTEIN ASSEMBLY PROTEIN, NICKEL CHAPERONE"/>
    <property type="match status" value="1"/>
</dbReference>
<reference evidence="9" key="2">
    <citation type="journal article" date="2021" name="PeerJ">
        <title>Extensive microbial diversity within the chicken gut microbiome revealed by metagenomics and culture.</title>
        <authorList>
            <person name="Gilroy R."/>
            <person name="Ravi A."/>
            <person name="Getino M."/>
            <person name="Pursley I."/>
            <person name="Horton D.L."/>
            <person name="Alikhan N.F."/>
            <person name="Baker D."/>
            <person name="Gharbi K."/>
            <person name="Hall N."/>
            <person name="Watson M."/>
            <person name="Adriaenssens E.M."/>
            <person name="Foster-Nyarko E."/>
            <person name="Jarju S."/>
            <person name="Secka A."/>
            <person name="Antonio M."/>
            <person name="Oren A."/>
            <person name="Chaudhuri R.R."/>
            <person name="La Ragione R."/>
            <person name="Hildebrand F."/>
            <person name="Pallen M.J."/>
        </authorList>
    </citation>
    <scope>NUCLEOTIDE SEQUENCE</scope>
    <source>
        <strain evidence="9">ChiGjej3B3-7149</strain>
    </source>
</reference>
<keyword evidence="6" id="KW-0862">Zinc</keyword>
<keyword evidence="5" id="KW-0378">Hydrolase</keyword>
<dbReference type="GO" id="GO:0008270">
    <property type="term" value="F:zinc ion binding"/>
    <property type="evidence" value="ECO:0007669"/>
    <property type="project" value="TreeGrafter"/>
</dbReference>
<protein>
    <submittedName>
        <fullName evidence="9">Hydrogenase nickel incorporation protein HypB</fullName>
    </submittedName>
</protein>
<dbReference type="InterPro" id="IPR003495">
    <property type="entry name" value="CobW/HypB/UreG_nucleotide-bd"/>
</dbReference>
<name>A0A9D1IYR2_9FIRM</name>
<accession>A0A9D1IYR2</accession>
<keyword evidence="3" id="KW-0479">Metal-binding</keyword>
<dbReference type="Pfam" id="PF02492">
    <property type="entry name" value="cobW"/>
    <property type="match status" value="1"/>
</dbReference>
<evidence type="ECO:0000256" key="3">
    <source>
        <dbReference type="ARBA" id="ARBA00022723"/>
    </source>
</evidence>
<comment type="similarity">
    <text evidence="1">Belongs to the SIMIBI class G3E GTPase family. HypB/HupM subfamily.</text>
</comment>
<comment type="caution">
    <text evidence="9">The sequence shown here is derived from an EMBL/GenBank/DDBJ whole genome shotgun (WGS) entry which is preliminary data.</text>
</comment>